<dbReference type="GO" id="GO:0005737">
    <property type="term" value="C:cytoplasm"/>
    <property type="evidence" value="ECO:0007669"/>
    <property type="project" value="TreeGrafter"/>
</dbReference>
<accession>A0A173SA88</accession>
<reference evidence="4 5" key="1">
    <citation type="submission" date="2015-09" db="EMBL/GenBank/DDBJ databases">
        <authorList>
            <consortium name="Pathogen Informatics"/>
        </authorList>
    </citation>
    <scope>NUCLEOTIDE SEQUENCE [LARGE SCALE GENOMIC DNA]</scope>
    <source>
        <strain evidence="4 5">2789STDY5608891</strain>
    </source>
</reference>
<dbReference type="PANTHER" id="PTHR20857:SF15">
    <property type="entry name" value="THIAMINE-PHOSPHATE SYNTHASE"/>
    <property type="match status" value="1"/>
</dbReference>
<evidence type="ECO:0000256" key="1">
    <source>
        <dbReference type="ARBA" id="ARBA00004948"/>
    </source>
</evidence>
<proteinExistence type="predicted"/>
<dbReference type="EMBL" id="CYYA01000004">
    <property type="protein sequence ID" value="CUM86707.1"/>
    <property type="molecule type" value="Genomic_DNA"/>
</dbReference>
<name>A0A173SA88_EUBRA</name>
<dbReference type="InterPro" id="IPR022998">
    <property type="entry name" value="ThiamineP_synth_TenI"/>
</dbReference>
<keyword evidence="2" id="KW-0784">Thiamine biosynthesis</keyword>
<dbReference type="GO" id="GO:0004789">
    <property type="term" value="F:thiamine-phosphate diphosphorylase activity"/>
    <property type="evidence" value="ECO:0007669"/>
    <property type="project" value="TreeGrafter"/>
</dbReference>
<evidence type="ECO:0000313" key="5">
    <source>
        <dbReference type="Proteomes" id="UP000095492"/>
    </source>
</evidence>
<comment type="pathway">
    <text evidence="1">Cofactor biosynthesis; thiamine diphosphate biosynthesis.</text>
</comment>
<dbReference type="InterPro" id="IPR036206">
    <property type="entry name" value="ThiamineP_synth_sf"/>
</dbReference>
<dbReference type="PANTHER" id="PTHR20857">
    <property type="entry name" value="THIAMINE-PHOSPHATE PYROPHOSPHORYLASE"/>
    <property type="match status" value="1"/>
</dbReference>
<evidence type="ECO:0000313" key="4">
    <source>
        <dbReference type="EMBL" id="CUM86707.1"/>
    </source>
</evidence>
<feature type="domain" description="Thiamine phosphate synthase/TenI" evidence="3">
    <location>
        <begin position="7"/>
        <end position="192"/>
    </location>
</feature>
<evidence type="ECO:0000259" key="3">
    <source>
        <dbReference type="Pfam" id="PF02581"/>
    </source>
</evidence>
<evidence type="ECO:0000256" key="2">
    <source>
        <dbReference type="ARBA" id="ARBA00022977"/>
    </source>
</evidence>
<dbReference type="Proteomes" id="UP000095492">
    <property type="component" value="Unassembled WGS sequence"/>
</dbReference>
<dbReference type="InterPro" id="IPR013785">
    <property type="entry name" value="Aldolase_TIM"/>
</dbReference>
<sequence length="196" mass="21524">MCNTVSLLAVTNRHLSVHPYPEQITRICQTHPKGLILREKDLEAESYLALAAQVLDICHKYDVPCILHTFWKEAIALGCTSIHLPLPLLRRLSEKEILSSPEFASFTVLGTSVHSVAEAREAEHLGVTYLTAGHIYVTDCKKGLAPRGLHFLQEVCKSVSVPVYGIGGIKFDPVQWQELQSAGATGGCIMSGMMEL</sequence>
<gene>
    <name evidence="4" type="primary">tenI</name>
    <name evidence="4" type="ORF">ERS852448_00841</name>
</gene>
<dbReference type="RefSeq" id="WP_055289548.1">
    <property type="nucleotide sequence ID" value="NZ_CP173382.1"/>
</dbReference>
<dbReference type="CDD" id="cd00564">
    <property type="entry name" value="TMP_TenI"/>
    <property type="match status" value="1"/>
</dbReference>
<dbReference type="OrthoDB" id="9815348at2"/>
<organism evidence="4 5">
    <name type="scientific">Eubacterium ramulus</name>
    <dbReference type="NCBI Taxonomy" id="39490"/>
    <lineage>
        <taxon>Bacteria</taxon>
        <taxon>Bacillati</taxon>
        <taxon>Bacillota</taxon>
        <taxon>Clostridia</taxon>
        <taxon>Eubacteriales</taxon>
        <taxon>Eubacteriaceae</taxon>
        <taxon>Eubacterium</taxon>
    </lineage>
</organism>
<dbReference type="Gene3D" id="3.20.20.70">
    <property type="entry name" value="Aldolase class I"/>
    <property type="match status" value="1"/>
</dbReference>
<dbReference type="STRING" id="39490.ERS852448_00841"/>
<dbReference type="Pfam" id="PF02581">
    <property type="entry name" value="TMP-TENI"/>
    <property type="match status" value="1"/>
</dbReference>
<dbReference type="GeneID" id="97391315"/>
<dbReference type="AlphaFoldDB" id="A0A173SA88"/>
<dbReference type="SUPFAM" id="SSF51391">
    <property type="entry name" value="Thiamin phosphate synthase"/>
    <property type="match status" value="1"/>
</dbReference>
<protein>
    <submittedName>
        <fullName evidence="4">Regulatory protein tenI</fullName>
    </submittedName>
</protein>
<dbReference type="GO" id="GO:0009228">
    <property type="term" value="P:thiamine biosynthetic process"/>
    <property type="evidence" value="ECO:0007669"/>
    <property type="project" value="UniProtKB-KW"/>
</dbReference>